<dbReference type="Proteomes" id="UP000749559">
    <property type="component" value="Unassembled WGS sequence"/>
</dbReference>
<gene>
    <name evidence="3" type="ORF">OFUS_LOCUS19353</name>
</gene>
<feature type="compositionally biased region" description="Polar residues" evidence="2">
    <location>
        <begin position="1120"/>
        <end position="1130"/>
    </location>
</feature>
<dbReference type="CDD" id="cd14037">
    <property type="entry name" value="STKc_NAK_like"/>
    <property type="match status" value="1"/>
</dbReference>
<dbReference type="SUPFAM" id="SSF56112">
    <property type="entry name" value="Protein kinase-like (PK-like)"/>
    <property type="match status" value="1"/>
</dbReference>
<organism evidence="3 4">
    <name type="scientific">Owenia fusiformis</name>
    <name type="common">Polychaete worm</name>
    <dbReference type="NCBI Taxonomy" id="6347"/>
    <lineage>
        <taxon>Eukaryota</taxon>
        <taxon>Metazoa</taxon>
        <taxon>Spiralia</taxon>
        <taxon>Lophotrochozoa</taxon>
        <taxon>Annelida</taxon>
        <taxon>Polychaeta</taxon>
        <taxon>Sedentaria</taxon>
        <taxon>Canalipalpata</taxon>
        <taxon>Sabellida</taxon>
        <taxon>Oweniida</taxon>
        <taxon>Oweniidae</taxon>
        <taxon>Owenia</taxon>
    </lineage>
</organism>
<feature type="compositionally biased region" description="Basic and acidic residues" evidence="2">
    <location>
        <begin position="958"/>
        <end position="967"/>
    </location>
</feature>
<feature type="compositionally biased region" description="Basic and acidic residues" evidence="2">
    <location>
        <begin position="1025"/>
        <end position="1072"/>
    </location>
</feature>
<dbReference type="PANTHER" id="PTHR47907:SF4">
    <property type="entry name" value="BMP-2-INDUCIBLE PROTEIN KINASE ISOFORM X1"/>
    <property type="match status" value="1"/>
</dbReference>
<dbReference type="Pfam" id="PF00069">
    <property type="entry name" value="Pkinase"/>
    <property type="match status" value="1"/>
</dbReference>
<proteinExistence type="predicted"/>
<feature type="compositionally biased region" description="Polar residues" evidence="2">
    <location>
        <begin position="1451"/>
        <end position="1462"/>
    </location>
</feature>
<dbReference type="PROSITE" id="PS00108">
    <property type="entry name" value="PROTEIN_KINASE_ST"/>
    <property type="match status" value="1"/>
</dbReference>
<accession>A0A8J1XZS4</accession>
<evidence type="ECO:0000313" key="4">
    <source>
        <dbReference type="Proteomes" id="UP000749559"/>
    </source>
</evidence>
<dbReference type="EMBL" id="CAIIXF020000009">
    <property type="protein sequence ID" value="CAH1794694.1"/>
    <property type="molecule type" value="Genomic_DNA"/>
</dbReference>
<dbReference type="Gene3D" id="1.10.510.10">
    <property type="entry name" value="Transferase(Phosphotransferase) domain 1"/>
    <property type="match status" value="1"/>
</dbReference>
<dbReference type="GO" id="GO:0004672">
    <property type="term" value="F:protein kinase activity"/>
    <property type="evidence" value="ECO:0007669"/>
    <property type="project" value="InterPro"/>
</dbReference>
<keyword evidence="4" id="KW-1185">Reference proteome</keyword>
<dbReference type="GO" id="GO:0005524">
    <property type="term" value="F:ATP binding"/>
    <property type="evidence" value="ECO:0007669"/>
    <property type="project" value="InterPro"/>
</dbReference>
<dbReference type="InterPro" id="IPR011009">
    <property type="entry name" value="Kinase-like_dom_sf"/>
</dbReference>
<dbReference type="InterPro" id="IPR051744">
    <property type="entry name" value="AP2_assoc_SerThr_kinase"/>
</dbReference>
<reference evidence="3" key="1">
    <citation type="submission" date="2022-03" db="EMBL/GenBank/DDBJ databases">
        <authorList>
            <person name="Martin C."/>
        </authorList>
    </citation>
    <scope>NUCLEOTIDE SEQUENCE</scope>
</reference>
<feature type="compositionally biased region" description="Polar residues" evidence="2">
    <location>
        <begin position="318"/>
        <end position="332"/>
    </location>
</feature>
<feature type="region of interest" description="Disordered" evidence="2">
    <location>
        <begin position="318"/>
        <end position="380"/>
    </location>
</feature>
<dbReference type="PANTHER" id="PTHR47907">
    <property type="entry name" value="PROTEIN KINASE DOMAIN-CONTAINING PROTEIN"/>
    <property type="match status" value="1"/>
</dbReference>
<dbReference type="InterPro" id="IPR008271">
    <property type="entry name" value="Ser/Thr_kinase_AS"/>
</dbReference>
<feature type="compositionally biased region" description="Low complexity" evidence="2">
    <location>
        <begin position="1097"/>
        <end position="1108"/>
    </location>
</feature>
<keyword evidence="1" id="KW-0175">Coiled coil</keyword>
<dbReference type="OrthoDB" id="2018507at2759"/>
<feature type="compositionally biased region" description="Polar residues" evidence="2">
    <location>
        <begin position="672"/>
        <end position="696"/>
    </location>
</feature>
<evidence type="ECO:0000256" key="2">
    <source>
        <dbReference type="SAM" id="MobiDB-lite"/>
    </source>
</evidence>
<feature type="region of interest" description="Disordered" evidence="2">
    <location>
        <begin position="1366"/>
        <end position="1472"/>
    </location>
</feature>
<sequence>MKKLFSKIDSSQQNSHTGKMFNVGRHTVTVEDTIAEGGFAIVFLVKSTSGHRYALKRMYVNNDQSLGVCKREIQIASSLSGHKNIIKYVDHSITKQNNGVYEVLLLMQYCRGTVIQQMNDRLSNGFTEKQVLQIFCDMCEAVSRLHHCQTPIIHRDLKVENILYEDSGNYVLCDFGSATAKQLNPDKYGVKQVEDEILKYTTVSYRAPEMVDLYSGKTITTKADIWALGCMLFKLCYFSLPFGESTLAIQSGKYTIPENRSYPNLQKLIRYCLEVDYDKRPDIFQVSALAFQIANKKCPVQNLNKVAIPDINQLQASCDQQTTSNDRNTSSGKRSDDPRTTVAPRQRPKGNLTPTVAPTGLPIATTVNPRARPGATVTTPVAELPKQVVTQQVQRQQPVQQQQAVQNQQMQQQAQKQAQQQQMQQQQQAQQQQMQQQQAQQQAQQQQMQQQQAQQQQAQQQVQQQQQAAPPQQSYMAPNQMQALKQQYMQQQQQLYQQQMYQQQQQQQTFIPQAYNQPVTNLNQLNAVFNQQPQQYAQQQVMNSTQNNVQQQQYVQSQLQQQQVKDTCAPIPPSQSQQPAVVNDLLNIDSQPQPVADLLGINTQQSFSQQQPNSDIANIAPSQQQVFTDAAAANSAGNFAGGTNFIPGNNFSDDFNEEDEFNNLAERNIVKSNPVVQNNSQSYGQSVQPYDKNFQSYDKKTPQPFDQNPQSYNQSSKNPQLYGQSSSQSSSDEGTFKQPLPPKSKPKVRQQADKEALIDEDTSPSSSPKVSKGHRRNVSDTAALVTDSNRPSAFRKYSGNGAGLLTPLENQLKQKCKSASTTPTHSPTRILERPSSADVTVWNPFGDDNFGSMSEDIIFGAEFDRLKRGSNSSISGVKSREDLVMSNTDLSADPFDAAPFSKPAKSDETGSGSKADGGSIKQSTSGGSEDVVKHKRDSKSHDILANTPFLKHITGGSDKSRYHHLVDTDDDQDKAAAPPPTTKETPTTGRKALIESSSEAPEVEDVRLRRKQQVDYNYQALDNEYGSKKTRSSDDYDDGSLERSVEGKQQRKPDLEQQDRIVGHEHGARSLLEDDELSDVDLGGESNMGVKEERLESGGSSAMSGFSSTHESGLSPALSPHSSKTTTPSLDQDPFKSAPFPKSSSKKKKSSKQSFKKDTNPFANAPFRMRPGSASHEAPNQGLSNPAAVTGSARANLFGVSPTETPTEEEPGGVNRSVSVPNTLPLLSHIESRALSQSPDVVYLQSAAKDASPMTPDVDLFGSGHFASMDSNQLAYELQKQQHLKDRLSQSTNTFSVPPGASKGSKMPVSKSAHDIFGAVPFQDMQYQSSTPSKPSQLVDSQKAASLHQLDAITPAKLDPNMKTHLTVSDEHITPDTQYGSLKRKKHKSKKSPKEEVPVQGFANLSFREEDLLEDEVPYPVHDSTSQNPPTPGENSSGGRNTLPRAGKRQVASSPLAQSFNAAQKPAMVYNK</sequence>
<feature type="region of interest" description="Disordered" evidence="2">
    <location>
        <begin position="672"/>
        <end position="780"/>
    </location>
</feature>
<feature type="compositionally biased region" description="Polar residues" evidence="2">
    <location>
        <begin position="1423"/>
        <end position="1440"/>
    </location>
</feature>
<protein>
    <submittedName>
        <fullName evidence="3">Uncharacterized protein</fullName>
    </submittedName>
</protein>
<comment type="caution">
    <text evidence="3">The sequence shown here is derived from an EMBL/GenBank/DDBJ whole genome shotgun (WGS) entry which is preliminary data.</text>
</comment>
<feature type="coiled-coil region" evidence="1">
    <location>
        <begin position="407"/>
        <end position="468"/>
    </location>
</feature>
<dbReference type="SMART" id="SM00220">
    <property type="entry name" value="S_TKc"/>
    <property type="match status" value="1"/>
</dbReference>
<evidence type="ECO:0000313" key="3">
    <source>
        <dbReference type="EMBL" id="CAH1794694.1"/>
    </source>
</evidence>
<feature type="region of interest" description="Disordered" evidence="2">
    <location>
        <begin position="894"/>
        <end position="1218"/>
    </location>
</feature>
<dbReference type="PROSITE" id="PS50011">
    <property type="entry name" value="PROTEIN_KINASE_DOM"/>
    <property type="match status" value="1"/>
</dbReference>
<dbReference type="InterPro" id="IPR000719">
    <property type="entry name" value="Prot_kinase_dom"/>
</dbReference>
<feature type="compositionally biased region" description="Basic residues" evidence="2">
    <location>
        <begin position="1382"/>
        <end position="1391"/>
    </location>
</feature>
<feature type="compositionally biased region" description="Polar residues" evidence="2">
    <location>
        <begin position="704"/>
        <end position="723"/>
    </location>
</feature>
<evidence type="ECO:0000256" key="1">
    <source>
        <dbReference type="SAM" id="Coils"/>
    </source>
</evidence>
<name>A0A8J1XZS4_OWEFU</name>